<dbReference type="GO" id="GO:0016798">
    <property type="term" value="F:hydrolase activity, acting on glycosyl bonds"/>
    <property type="evidence" value="ECO:0007669"/>
    <property type="project" value="UniProtKB-KW"/>
</dbReference>
<comment type="caution">
    <text evidence="5">The sequence shown here is derived from an EMBL/GenBank/DDBJ whole genome shotgun (WGS) entry which is preliminary data.</text>
</comment>
<evidence type="ECO:0000256" key="2">
    <source>
        <dbReference type="ARBA" id="ARBA00022801"/>
    </source>
</evidence>
<dbReference type="InterPro" id="IPR015637">
    <property type="entry name" value="MUG/TDG"/>
</dbReference>
<dbReference type="InterPro" id="IPR036895">
    <property type="entry name" value="Uracil-DNA_glycosylase-like_sf"/>
</dbReference>
<proteinExistence type="predicted"/>
<accession>A0ABT9XLL9</accession>
<keyword evidence="1" id="KW-0227">DNA damage</keyword>
<keyword evidence="3" id="KW-0234">DNA repair</keyword>
<dbReference type="InterPro" id="IPR005122">
    <property type="entry name" value="Uracil-DNA_glycosylase-like"/>
</dbReference>
<evidence type="ECO:0000313" key="5">
    <source>
        <dbReference type="EMBL" id="MDQ0191117.1"/>
    </source>
</evidence>
<sequence length="171" mass="19788">MIQEKLRAGLRVIFVGFNPSITSHERGLNYAGRNNRFYRILYESGLTARLYTPEESPHLLEDYGYGFTNLVARPTKRADELTAEEYREGARILREKLKQYRPRVACYVGKGVYERYSARRKVQWGFQAEPVLEGVMDFVGPSSSGLVRMTLAEQVSIYAELTKFMQYLKEP</sequence>
<dbReference type="PANTHER" id="PTHR12159">
    <property type="entry name" value="G/T AND G/U MISMATCH-SPECIFIC DNA GLYCOSYLASE"/>
    <property type="match status" value="1"/>
</dbReference>
<feature type="domain" description="Uracil-DNA glycosylase-like" evidence="4">
    <location>
        <begin position="8"/>
        <end position="156"/>
    </location>
</feature>
<reference evidence="5 6" key="1">
    <citation type="submission" date="2023-07" db="EMBL/GenBank/DDBJ databases">
        <title>Genomic Encyclopedia of Type Strains, Phase IV (KMG-IV): sequencing the most valuable type-strain genomes for metagenomic binning, comparative biology and taxonomic classification.</title>
        <authorList>
            <person name="Goeker M."/>
        </authorList>
    </citation>
    <scope>NUCLEOTIDE SEQUENCE [LARGE SCALE GENOMIC DNA]</scope>
    <source>
        <strain evidence="5 6">DSM 4006</strain>
    </source>
</reference>
<dbReference type="Pfam" id="PF03167">
    <property type="entry name" value="UDG"/>
    <property type="match status" value="1"/>
</dbReference>
<evidence type="ECO:0000256" key="3">
    <source>
        <dbReference type="ARBA" id="ARBA00023204"/>
    </source>
</evidence>
<dbReference type="RefSeq" id="WP_307016657.1">
    <property type="nucleotide sequence ID" value="NZ_CP067097.1"/>
</dbReference>
<name>A0ABT9XLL9_9BACL</name>
<protein>
    <submittedName>
        <fullName evidence="5">TDG/mug DNA glycosylase family protein</fullName>
        <ecNumber evidence="5">3.2.2.-</ecNumber>
    </submittedName>
</protein>
<gene>
    <name evidence="5" type="ORF">J2S03_002985</name>
</gene>
<dbReference type="EMBL" id="JAUSTP010000031">
    <property type="protein sequence ID" value="MDQ0191117.1"/>
    <property type="molecule type" value="Genomic_DNA"/>
</dbReference>
<dbReference type="Proteomes" id="UP001232973">
    <property type="component" value="Unassembled WGS sequence"/>
</dbReference>
<organism evidence="5 6">
    <name type="scientific">Alicyclobacillus cycloheptanicus</name>
    <dbReference type="NCBI Taxonomy" id="1457"/>
    <lineage>
        <taxon>Bacteria</taxon>
        <taxon>Bacillati</taxon>
        <taxon>Bacillota</taxon>
        <taxon>Bacilli</taxon>
        <taxon>Bacillales</taxon>
        <taxon>Alicyclobacillaceae</taxon>
        <taxon>Alicyclobacillus</taxon>
    </lineage>
</organism>
<dbReference type="Gene3D" id="3.40.470.10">
    <property type="entry name" value="Uracil-DNA glycosylase-like domain"/>
    <property type="match status" value="1"/>
</dbReference>
<keyword evidence="5" id="KW-0326">Glycosidase</keyword>
<dbReference type="SUPFAM" id="SSF52141">
    <property type="entry name" value="Uracil-DNA glycosylase-like"/>
    <property type="match status" value="1"/>
</dbReference>
<keyword evidence="2 5" id="KW-0378">Hydrolase</keyword>
<dbReference type="CDD" id="cd10028">
    <property type="entry name" value="UDG-F2_TDG_MUG"/>
    <property type="match status" value="1"/>
</dbReference>
<evidence type="ECO:0000256" key="1">
    <source>
        <dbReference type="ARBA" id="ARBA00022763"/>
    </source>
</evidence>
<dbReference type="PANTHER" id="PTHR12159:SF9">
    <property type="entry name" value="G_T MISMATCH-SPECIFIC THYMINE DNA GLYCOSYLASE"/>
    <property type="match status" value="1"/>
</dbReference>
<evidence type="ECO:0000259" key="4">
    <source>
        <dbReference type="Pfam" id="PF03167"/>
    </source>
</evidence>
<keyword evidence="6" id="KW-1185">Reference proteome</keyword>
<dbReference type="EC" id="3.2.2.-" evidence="5"/>
<evidence type="ECO:0000313" key="6">
    <source>
        <dbReference type="Proteomes" id="UP001232973"/>
    </source>
</evidence>